<organism evidence="3 4">
    <name type="scientific">Gardnerella greenwoodii</name>
    <dbReference type="NCBI Taxonomy" id="2914925"/>
    <lineage>
        <taxon>Bacteria</taxon>
        <taxon>Bacillati</taxon>
        <taxon>Actinomycetota</taxon>
        <taxon>Actinomycetes</taxon>
        <taxon>Bifidobacteriales</taxon>
        <taxon>Bifidobacteriaceae</taxon>
        <taxon>Gardnerella</taxon>
    </lineage>
</organism>
<gene>
    <name evidence="3" type="ORF">CJ216_05250</name>
</gene>
<dbReference type="EMBL" id="PNGV01000001">
    <property type="protein sequence ID" value="PMC43459.1"/>
    <property type="molecule type" value="Genomic_DNA"/>
</dbReference>
<dbReference type="Proteomes" id="UP000235771">
    <property type="component" value="Unassembled WGS sequence"/>
</dbReference>
<dbReference type="Pfam" id="PF19516">
    <property type="entry name" value="DUF6049"/>
    <property type="match status" value="1"/>
</dbReference>
<keyword evidence="2" id="KW-1133">Transmembrane helix</keyword>
<protein>
    <submittedName>
        <fullName evidence="3">Uncharacterized protein</fullName>
    </submittedName>
</protein>
<keyword evidence="4" id="KW-1185">Reference proteome</keyword>
<dbReference type="GeneID" id="98326735"/>
<evidence type="ECO:0000256" key="2">
    <source>
        <dbReference type="SAM" id="Phobius"/>
    </source>
</evidence>
<dbReference type="AlphaFoldDB" id="A0A2N6RZD3"/>
<proteinExistence type="predicted"/>
<dbReference type="RefSeq" id="WP_102695104.1">
    <property type="nucleotide sequence ID" value="NZ_JAKNCL010000003.1"/>
</dbReference>
<evidence type="ECO:0000313" key="4">
    <source>
        <dbReference type="Proteomes" id="UP000235771"/>
    </source>
</evidence>
<sequence length="788" mass="87874">MRNLLQSARALCLKVLHFTIIFITSLAIILAITNMQCAKYVGLLNTANAVTSNTTLEDEPGKNTKKKENDYENPHIKGIDLNILQSTPVVTDKSGYHLTATVKATTEALPEGLLQLSINSNYTFVSRTDLQNWAQGESLIPTPQILGSIKIGEIAAGKTSTFHFDIPSDSQELKSIWHWGPKPLKITYFSKDSSRYKSIRSFLTRSNAGFNVPESPAIKLTAVMPILANKQHVLKDNFTSTNSRVVSNLQANKQDTHYVLEQADLVSKHNKLQTIADINTLQAARLLFVPNAFMQKSGFDISAYADDHNRKMYRSAGINESTWSAKNSRIPQNSKIPQSSQIAETSSSYDHPHETKQIAKVDNGSQNTYAWQTRGKWTLSALELAKRNGYNTVISTDEFDSTASQFAISNGIYDVETPAGNVRVLSAQSVLTMLANGKATNSTALSERTQAGRINRLVAQSAFYQMEQPYVDRNILITFSNKTDVKNIDGVMSALEQSPWLQLSDLNTMAKIKQEKLPSWKNNNLMHSMPHSSAISAASAKERRLELKNLIIYRQKVSRFVKNILNYKQDTKLRNTEGDAQALAKQAAKAKNKISAKDWGLYLLRLYDDIALQELTNKTSSLPSKTKKSANRKQQETAYNENSTAKYFVNKLLSGIHIIPPKDITAVSETASIPITISNTYAYPVKVYLSADTHVMEIVTRRKTLVKVPANSEVQVTLPLRITTSLHTKATFVLEDDQHQAFSATEHTLITSTLQISDKSGTIIIIFAFMLGLLGLWRQFNRKKDSDE</sequence>
<comment type="caution">
    <text evidence="3">The sequence shown here is derived from an EMBL/GenBank/DDBJ whole genome shotgun (WGS) entry which is preliminary data.</text>
</comment>
<keyword evidence="2" id="KW-0472">Membrane</keyword>
<reference evidence="3 4" key="1">
    <citation type="submission" date="2017-09" db="EMBL/GenBank/DDBJ databases">
        <title>Bacterial strain isolated from the female urinary microbiota.</title>
        <authorList>
            <person name="Thomas-White K."/>
            <person name="Kumar N."/>
            <person name="Forster S."/>
            <person name="Putonti C."/>
            <person name="Lawley T."/>
            <person name="Wolfe A.J."/>
        </authorList>
    </citation>
    <scope>NUCLEOTIDE SEQUENCE [LARGE SCALE GENOMIC DNA]</scope>
    <source>
        <strain evidence="3 4">UMB1686</strain>
    </source>
</reference>
<name>A0A2N6RZD3_9BIFI</name>
<feature type="region of interest" description="Disordered" evidence="1">
    <location>
        <begin position="324"/>
        <end position="353"/>
    </location>
</feature>
<feature type="transmembrane region" description="Helical" evidence="2">
    <location>
        <begin position="760"/>
        <end position="777"/>
    </location>
</feature>
<dbReference type="InterPro" id="IPR046112">
    <property type="entry name" value="DUF6049"/>
</dbReference>
<feature type="transmembrane region" description="Helical" evidence="2">
    <location>
        <begin position="12"/>
        <end position="32"/>
    </location>
</feature>
<accession>A0A2N6RZD3</accession>
<keyword evidence="2" id="KW-0812">Transmembrane</keyword>
<evidence type="ECO:0000256" key="1">
    <source>
        <dbReference type="SAM" id="MobiDB-lite"/>
    </source>
</evidence>
<feature type="compositionally biased region" description="Polar residues" evidence="1">
    <location>
        <begin position="324"/>
        <end position="349"/>
    </location>
</feature>
<evidence type="ECO:0000313" key="3">
    <source>
        <dbReference type="EMBL" id="PMC43459.1"/>
    </source>
</evidence>